<reference evidence="1" key="1">
    <citation type="submission" date="2021-03" db="EMBL/GenBank/DDBJ databases">
        <title>Evolutionary priming and transition to the ectomycorrhizal habit in an iconic lineage of mushroom-forming fungi: is preadaptation a requirement?</title>
        <authorList>
            <consortium name="DOE Joint Genome Institute"/>
            <person name="Looney B.P."/>
            <person name="Miyauchi S."/>
            <person name="Morin E."/>
            <person name="Drula E."/>
            <person name="Courty P.E."/>
            <person name="Chicoki N."/>
            <person name="Fauchery L."/>
            <person name="Kohler A."/>
            <person name="Kuo A."/>
            <person name="LaButti K."/>
            <person name="Pangilinan J."/>
            <person name="Lipzen A."/>
            <person name="Riley R."/>
            <person name="Andreopoulos W."/>
            <person name="He G."/>
            <person name="Johnson J."/>
            <person name="Barry K.W."/>
            <person name="Grigoriev I.V."/>
            <person name="Nagy L."/>
            <person name="Hibbett D."/>
            <person name="Henrissat B."/>
            <person name="Matheny P.B."/>
            <person name="Labbe J."/>
            <person name="Martin A.F."/>
        </authorList>
    </citation>
    <scope>NUCLEOTIDE SEQUENCE</scope>
    <source>
        <strain evidence="1">BPL698</strain>
    </source>
</reference>
<comment type="caution">
    <text evidence="1">The sequence shown here is derived from an EMBL/GenBank/DDBJ whole genome shotgun (WGS) entry which is preliminary data.</text>
</comment>
<proteinExistence type="predicted"/>
<evidence type="ECO:0000313" key="2">
    <source>
        <dbReference type="Proteomes" id="UP001207468"/>
    </source>
</evidence>
<keyword evidence="2" id="KW-1185">Reference proteome</keyword>
<name>A0ACC0UIL2_9AGAM</name>
<accession>A0ACC0UIL2</accession>
<sequence length="495" mass="53079">MAGGGHIVMSVLHNVRLFFTCLSIVANALFAGGIFTFPLLSPALARHLKLTQPQLTTIALLGMMGQYPFAALVGKTIDDYGPWACSLAASFLFSTGFGFFAAEIAKTPDDIAAPSKSSFRILAACFFLSGLGTVFSYFSSLFAASRAFPQYIGAASGASMALFGLSPLFLSLLASEYFTDASTGLNVTLFFSFLAVASGTVNLIGAFTLRLPQSHDRGASILDRVAPRDDEENSTDERQPLLPNKPSRSDVQATPVEGSSSALRLFRDPHFWILILILLIILGSCEMIISNIGTIVLSLYPESVSGIRYLASSAEAMTATQVRLISISNTFSRLLSGPLADLIAPLTSHVPDDRSSSLRRYRISRVTLLSGISLLLAGVFVYLELAIRTPDDLRVLSIATGTAYGTTFTILPSVVSRVWGNRDSGRNFGIITYAPLFGTPLFSYLYAFVSARNNAGSGICVGVTCWSFTFWVSTGASLLSCAASILLWRGWKGLV</sequence>
<dbReference type="Proteomes" id="UP001207468">
    <property type="component" value="Unassembled WGS sequence"/>
</dbReference>
<protein>
    <submittedName>
        <fullName evidence="1">MFS general substrate transporter</fullName>
    </submittedName>
</protein>
<evidence type="ECO:0000313" key="1">
    <source>
        <dbReference type="EMBL" id="KAI9510884.1"/>
    </source>
</evidence>
<organism evidence="1 2">
    <name type="scientific">Russula earlei</name>
    <dbReference type="NCBI Taxonomy" id="71964"/>
    <lineage>
        <taxon>Eukaryota</taxon>
        <taxon>Fungi</taxon>
        <taxon>Dikarya</taxon>
        <taxon>Basidiomycota</taxon>
        <taxon>Agaricomycotina</taxon>
        <taxon>Agaricomycetes</taxon>
        <taxon>Russulales</taxon>
        <taxon>Russulaceae</taxon>
        <taxon>Russula</taxon>
    </lineage>
</organism>
<dbReference type="EMBL" id="JAGFNK010000032">
    <property type="protein sequence ID" value="KAI9510884.1"/>
    <property type="molecule type" value="Genomic_DNA"/>
</dbReference>
<gene>
    <name evidence="1" type="ORF">F5148DRAFT_1010365</name>
</gene>